<sequence length="245" mass="27024">MSSAAYRYRQDHIPLSTPYNRRPGLAMTPTTITIHNTGNLSSTAANERAWLTNPTNTRTASYHIVIDAIEAIEVLPLNETAWHAGDGSKATSGNRTSIGIEICERNTLTGEYAQTLRNAVELVAKLLTANNWSVDRLRRHYDWSGKNCPRLMNQDGKWTGWKQFVQQVDARLLELKTNKSTEANKSEIATATVIVNGKQLPQKGEVKAGVTYVPIRAVAEALGATVKWNSSTQTVTVTQPEYGKA</sequence>
<keyword evidence="6" id="KW-0178">Competence</keyword>
<comment type="catalytic activity">
    <reaction evidence="1">
        <text>Hydrolyzes the link between N-acetylmuramoyl residues and L-amino acid residues in certain cell-wall glycopeptides.</text>
        <dbReference type="EC" id="3.5.1.28"/>
    </reaction>
</comment>
<dbReference type="SUPFAM" id="SSF55846">
    <property type="entry name" value="N-acetylmuramoyl-L-alanine amidase-like"/>
    <property type="match status" value="1"/>
</dbReference>
<dbReference type="InterPro" id="IPR012854">
    <property type="entry name" value="Cu_amine_oxidase-like_N"/>
</dbReference>
<dbReference type="Pfam" id="PF07833">
    <property type="entry name" value="Cu_amine_oxidN1"/>
    <property type="match status" value="1"/>
</dbReference>
<dbReference type="EC" id="3.5.1.28" evidence="3"/>
<keyword evidence="10" id="KW-1185">Reference proteome</keyword>
<dbReference type="Gene3D" id="3.30.457.10">
    <property type="entry name" value="Copper amine oxidase-like, N-terminal domain"/>
    <property type="match status" value="1"/>
</dbReference>
<protein>
    <recommendedName>
        <fullName evidence="3">N-acetylmuramoyl-L-alanine amidase</fullName>
        <ecNumber evidence="3">3.5.1.28</ecNumber>
    </recommendedName>
</protein>
<dbReference type="PANTHER" id="PTHR30417">
    <property type="entry name" value="N-ACETYLMURAMOYL-L-ALANINE AMIDASE AMID"/>
    <property type="match status" value="1"/>
</dbReference>
<evidence type="ECO:0000256" key="4">
    <source>
        <dbReference type="ARBA" id="ARBA00022801"/>
    </source>
</evidence>
<evidence type="ECO:0000256" key="6">
    <source>
        <dbReference type="ARBA" id="ARBA00023287"/>
    </source>
</evidence>
<dbReference type="InterPro" id="IPR036582">
    <property type="entry name" value="Mao_N_sf"/>
</dbReference>
<dbReference type="Gene3D" id="3.40.80.10">
    <property type="entry name" value="Peptidoglycan recognition protein-like"/>
    <property type="match status" value="1"/>
</dbReference>
<keyword evidence="7" id="KW-0961">Cell wall biogenesis/degradation</keyword>
<dbReference type="GO" id="GO:0008745">
    <property type="term" value="F:N-acetylmuramoyl-L-alanine amidase activity"/>
    <property type="evidence" value="ECO:0007669"/>
    <property type="project" value="UniProtKB-EC"/>
</dbReference>
<evidence type="ECO:0000256" key="1">
    <source>
        <dbReference type="ARBA" id="ARBA00001561"/>
    </source>
</evidence>
<dbReference type="RefSeq" id="WP_379236790.1">
    <property type="nucleotide sequence ID" value="NZ_JBHSTE010000005.1"/>
</dbReference>
<name>A0ABW1V755_9BACL</name>
<proteinExistence type="inferred from homology"/>
<keyword evidence="5" id="KW-0749">Sporulation</keyword>
<feature type="domain" description="N-acetylmuramoyl-L-alanine amidase" evidence="8">
    <location>
        <begin position="17"/>
        <end position="168"/>
    </location>
</feature>
<reference evidence="10" key="1">
    <citation type="journal article" date="2019" name="Int. J. Syst. Evol. Microbiol.">
        <title>The Global Catalogue of Microorganisms (GCM) 10K type strain sequencing project: providing services to taxonomists for standard genome sequencing and annotation.</title>
        <authorList>
            <consortium name="The Broad Institute Genomics Platform"/>
            <consortium name="The Broad Institute Genome Sequencing Center for Infectious Disease"/>
            <person name="Wu L."/>
            <person name="Ma J."/>
        </authorList>
    </citation>
    <scope>NUCLEOTIDE SEQUENCE [LARGE SCALE GENOMIC DNA]</scope>
    <source>
        <strain evidence="10">PCU 280</strain>
    </source>
</reference>
<gene>
    <name evidence="9" type="ORF">ACFP56_16750</name>
</gene>
<keyword evidence="4 9" id="KW-0378">Hydrolase</keyword>
<dbReference type="Proteomes" id="UP001596233">
    <property type="component" value="Unassembled WGS sequence"/>
</dbReference>
<evidence type="ECO:0000259" key="8">
    <source>
        <dbReference type="SMART" id="SM00644"/>
    </source>
</evidence>
<dbReference type="EMBL" id="JBHSTE010000005">
    <property type="protein sequence ID" value="MFC6334279.1"/>
    <property type="molecule type" value="Genomic_DNA"/>
</dbReference>
<dbReference type="SUPFAM" id="SSF55383">
    <property type="entry name" value="Copper amine oxidase, domain N"/>
    <property type="match status" value="1"/>
</dbReference>
<evidence type="ECO:0000256" key="7">
    <source>
        <dbReference type="ARBA" id="ARBA00023316"/>
    </source>
</evidence>
<dbReference type="SMART" id="SM00644">
    <property type="entry name" value="Ami_2"/>
    <property type="match status" value="1"/>
</dbReference>
<dbReference type="CDD" id="cd06583">
    <property type="entry name" value="PGRP"/>
    <property type="match status" value="1"/>
</dbReference>
<dbReference type="PANTHER" id="PTHR30417:SF11">
    <property type="entry name" value="N-ACETYLMURAMOYL-L-ALANINE AMIDASE XLYA"/>
    <property type="match status" value="1"/>
</dbReference>
<accession>A0ABW1V755</accession>
<evidence type="ECO:0000313" key="10">
    <source>
        <dbReference type="Proteomes" id="UP001596233"/>
    </source>
</evidence>
<comment type="caution">
    <text evidence="9">The sequence shown here is derived from an EMBL/GenBank/DDBJ whole genome shotgun (WGS) entry which is preliminary data.</text>
</comment>
<dbReference type="InterPro" id="IPR051206">
    <property type="entry name" value="NAMLAA_amidase_2"/>
</dbReference>
<organism evidence="9 10">
    <name type="scientific">Paenibacillus septentrionalis</name>
    <dbReference type="NCBI Taxonomy" id="429342"/>
    <lineage>
        <taxon>Bacteria</taxon>
        <taxon>Bacillati</taxon>
        <taxon>Bacillota</taxon>
        <taxon>Bacilli</taxon>
        <taxon>Bacillales</taxon>
        <taxon>Paenibacillaceae</taxon>
        <taxon>Paenibacillus</taxon>
    </lineage>
</organism>
<dbReference type="InterPro" id="IPR002502">
    <property type="entry name" value="Amidase_domain"/>
</dbReference>
<dbReference type="Pfam" id="PF01510">
    <property type="entry name" value="Amidase_2"/>
    <property type="match status" value="1"/>
</dbReference>
<evidence type="ECO:0000256" key="3">
    <source>
        <dbReference type="ARBA" id="ARBA00011901"/>
    </source>
</evidence>
<evidence type="ECO:0000256" key="2">
    <source>
        <dbReference type="ARBA" id="ARBA00007553"/>
    </source>
</evidence>
<dbReference type="InterPro" id="IPR036505">
    <property type="entry name" value="Amidase/PGRP_sf"/>
</dbReference>
<evidence type="ECO:0000313" key="9">
    <source>
        <dbReference type="EMBL" id="MFC6334279.1"/>
    </source>
</evidence>
<comment type="similarity">
    <text evidence="2">Belongs to the N-acetylmuramoyl-L-alanine amidase 2 family.</text>
</comment>
<evidence type="ECO:0000256" key="5">
    <source>
        <dbReference type="ARBA" id="ARBA00022969"/>
    </source>
</evidence>